<name>D9WF20_9ACTN</name>
<dbReference type="AlphaFoldDB" id="D9WF20"/>
<reference evidence="1 2" key="1">
    <citation type="submission" date="2009-02" db="EMBL/GenBank/DDBJ databases">
        <title>Annotation of Streptomyces hygroscopicus strain ATCC 53653.</title>
        <authorList>
            <consortium name="The Broad Institute Genome Sequencing Platform"/>
            <consortium name="Broad Institute Microbial Sequencing Center"/>
            <person name="Fischbach M."/>
            <person name="Godfrey P."/>
            <person name="Ward D."/>
            <person name="Young S."/>
            <person name="Zeng Q."/>
            <person name="Koehrsen M."/>
            <person name="Alvarado L."/>
            <person name="Berlin A.M."/>
            <person name="Bochicchio J."/>
            <person name="Borenstein D."/>
            <person name="Chapman S.B."/>
            <person name="Chen Z."/>
            <person name="Engels R."/>
            <person name="Freedman E."/>
            <person name="Gellesch M."/>
            <person name="Goldberg J."/>
            <person name="Griggs A."/>
            <person name="Gujja S."/>
            <person name="Heilman E.R."/>
            <person name="Heiman D.I."/>
            <person name="Hepburn T.A."/>
            <person name="Howarth C."/>
            <person name="Jen D."/>
            <person name="Larson L."/>
            <person name="Lewis B."/>
            <person name="Mehta T."/>
            <person name="Park D."/>
            <person name="Pearson M."/>
            <person name="Richards J."/>
            <person name="Roberts A."/>
            <person name="Saif S."/>
            <person name="Shea T.D."/>
            <person name="Shenoy N."/>
            <person name="Sisk P."/>
            <person name="Stolte C."/>
            <person name="Sykes S.N."/>
            <person name="Thomson T."/>
            <person name="Walk T."/>
            <person name="White J."/>
            <person name="Yandava C."/>
            <person name="Straight P."/>
            <person name="Clardy J."/>
            <person name="Hung D."/>
            <person name="Kolter R."/>
            <person name="Mekalanos J."/>
            <person name="Walker S."/>
            <person name="Walsh C.T."/>
            <person name="Wieland-Brown L.C."/>
            <person name="Haas B."/>
            <person name="Nusbaum C."/>
            <person name="Birren B."/>
        </authorList>
    </citation>
    <scope>NUCLEOTIDE SEQUENCE [LARGE SCALE GENOMIC DNA]</scope>
    <source>
        <strain evidence="1 2">ATCC 53653</strain>
    </source>
</reference>
<dbReference type="HOGENOM" id="CLU_2920794_0_0_11"/>
<organism evidence="1 2">
    <name type="scientific">Streptomyces himastatinicus ATCC 53653</name>
    <dbReference type="NCBI Taxonomy" id="457427"/>
    <lineage>
        <taxon>Bacteria</taxon>
        <taxon>Bacillati</taxon>
        <taxon>Actinomycetota</taxon>
        <taxon>Actinomycetes</taxon>
        <taxon>Kitasatosporales</taxon>
        <taxon>Streptomycetaceae</taxon>
        <taxon>Streptomyces</taxon>
        <taxon>Streptomyces violaceusniger group</taxon>
    </lineage>
</organism>
<proteinExistence type="predicted"/>
<evidence type="ECO:0000313" key="1">
    <source>
        <dbReference type="EMBL" id="EFL27330.1"/>
    </source>
</evidence>
<dbReference type="STRING" id="457427.SSOG_07044"/>
<dbReference type="EMBL" id="GG657754">
    <property type="protein sequence ID" value="EFL27330.1"/>
    <property type="molecule type" value="Genomic_DNA"/>
</dbReference>
<evidence type="ECO:0000313" key="2">
    <source>
        <dbReference type="Proteomes" id="UP000003963"/>
    </source>
</evidence>
<dbReference type="Proteomes" id="UP000003963">
    <property type="component" value="Unassembled WGS sequence"/>
</dbReference>
<accession>D9WF20</accession>
<sequence length="61" mass="6683">MSSGAILPTGQYVVNWSRSGGESAFRTPHSSGYSSLVQQNGTIPHRYWTRFSQTGIINDHG</sequence>
<keyword evidence="2" id="KW-1185">Reference proteome</keyword>
<protein>
    <submittedName>
        <fullName evidence="1">Uncharacterized protein</fullName>
    </submittedName>
</protein>
<gene>
    <name evidence="1" type="ORF">SSOG_07044</name>
</gene>